<comment type="caution">
    <text evidence="2">The sequence shown here is derived from an EMBL/GenBank/DDBJ whole genome shotgun (WGS) entry which is preliminary data.</text>
</comment>
<sequence>MPATESCTGHRDRHRQEETERVGHDAALPAHDLSARVRALAGGGDGGGGPHAPRVDHAGRRLRPPALPLPHELPQQAVELGEHPSCCHFAKEP</sequence>
<gene>
    <name evidence="2" type="ORF">GCM10010145_48290</name>
</gene>
<keyword evidence="3" id="KW-1185">Reference proteome</keyword>
<feature type="compositionally biased region" description="Gly residues" evidence="1">
    <location>
        <begin position="41"/>
        <end position="50"/>
    </location>
</feature>
<organism evidence="2 3">
    <name type="scientific">Streptomyces ruber</name>
    <dbReference type="NCBI Taxonomy" id="83378"/>
    <lineage>
        <taxon>Bacteria</taxon>
        <taxon>Bacillati</taxon>
        <taxon>Actinomycetota</taxon>
        <taxon>Actinomycetes</taxon>
        <taxon>Kitasatosporales</taxon>
        <taxon>Streptomycetaceae</taxon>
        <taxon>Streptomyces</taxon>
    </lineage>
</organism>
<proteinExistence type="predicted"/>
<dbReference type="EMBL" id="BMQK01000012">
    <property type="protein sequence ID" value="GGQ72927.1"/>
    <property type="molecule type" value="Genomic_DNA"/>
</dbReference>
<dbReference type="AlphaFoldDB" id="A0A918EWN8"/>
<protein>
    <submittedName>
        <fullName evidence="2">Uncharacterized protein</fullName>
    </submittedName>
</protein>
<evidence type="ECO:0000313" key="2">
    <source>
        <dbReference type="EMBL" id="GGQ72927.1"/>
    </source>
</evidence>
<evidence type="ECO:0000256" key="1">
    <source>
        <dbReference type="SAM" id="MobiDB-lite"/>
    </source>
</evidence>
<reference evidence="2" key="2">
    <citation type="submission" date="2020-09" db="EMBL/GenBank/DDBJ databases">
        <authorList>
            <person name="Sun Q."/>
            <person name="Ohkuma M."/>
        </authorList>
    </citation>
    <scope>NUCLEOTIDE SEQUENCE</scope>
    <source>
        <strain evidence="2">JCM 3131</strain>
    </source>
</reference>
<evidence type="ECO:0000313" key="3">
    <source>
        <dbReference type="Proteomes" id="UP000620156"/>
    </source>
</evidence>
<dbReference type="Proteomes" id="UP000620156">
    <property type="component" value="Unassembled WGS sequence"/>
</dbReference>
<reference evidence="2" key="1">
    <citation type="journal article" date="2014" name="Int. J. Syst. Evol. Microbiol.">
        <title>Complete genome sequence of Corynebacterium casei LMG S-19264T (=DSM 44701T), isolated from a smear-ripened cheese.</title>
        <authorList>
            <consortium name="US DOE Joint Genome Institute (JGI-PGF)"/>
            <person name="Walter F."/>
            <person name="Albersmeier A."/>
            <person name="Kalinowski J."/>
            <person name="Ruckert C."/>
        </authorList>
    </citation>
    <scope>NUCLEOTIDE SEQUENCE</scope>
    <source>
        <strain evidence="2">JCM 3131</strain>
    </source>
</reference>
<feature type="region of interest" description="Disordered" evidence="1">
    <location>
        <begin position="1"/>
        <end position="69"/>
    </location>
</feature>
<feature type="compositionally biased region" description="Basic and acidic residues" evidence="1">
    <location>
        <begin position="8"/>
        <end position="24"/>
    </location>
</feature>
<accession>A0A918EWN8</accession>
<name>A0A918EWN8_9ACTN</name>